<organism evidence="1">
    <name type="scientific">Arundo donax</name>
    <name type="common">Giant reed</name>
    <name type="synonym">Donax arundinaceus</name>
    <dbReference type="NCBI Taxonomy" id="35708"/>
    <lineage>
        <taxon>Eukaryota</taxon>
        <taxon>Viridiplantae</taxon>
        <taxon>Streptophyta</taxon>
        <taxon>Embryophyta</taxon>
        <taxon>Tracheophyta</taxon>
        <taxon>Spermatophyta</taxon>
        <taxon>Magnoliopsida</taxon>
        <taxon>Liliopsida</taxon>
        <taxon>Poales</taxon>
        <taxon>Poaceae</taxon>
        <taxon>PACMAD clade</taxon>
        <taxon>Arundinoideae</taxon>
        <taxon>Arundineae</taxon>
        <taxon>Arundo</taxon>
    </lineage>
</organism>
<dbReference type="EMBL" id="GBRH01254203">
    <property type="protein sequence ID" value="JAD43692.1"/>
    <property type="molecule type" value="Transcribed_RNA"/>
</dbReference>
<proteinExistence type="predicted"/>
<protein>
    <submittedName>
        <fullName evidence="1">Uncharacterized protein</fullName>
    </submittedName>
</protein>
<reference evidence="1" key="2">
    <citation type="journal article" date="2015" name="Data Brief">
        <title>Shoot transcriptome of the giant reed, Arundo donax.</title>
        <authorList>
            <person name="Barrero R.A."/>
            <person name="Guerrero F.D."/>
            <person name="Moolhuijzen P."/>
            <person name="Goolsby J.A."/>
            <person name="Tidwell J."/>
            <person name="Bellgard S.E."/>
            <person name="Bellgard M.I."/>
        </authorList>
    </citation>
    <scope>NUCLEOTIDE SEQUENCE</scope>
    <source>
        <tissue evidence="1">Shoot tissue taken approximately 20 cm above the soil surface</tissue>
    </source>
</reference>
<accession>A0A0A9A9H0</accession>
<evidence type="ECO:0000313" key="1">
    <source>
        <dbReference type="EMBL" id="JAD43692.1"/>
    </source>
</evidence>
<reference evidence="1" key="1">
    <citation type="submission" date="2014-09" db="EMBL/GenBank/DDBJ databases">
        <authorList>
            <person name="Magalhaes I.L.F."/>
            <person name="Oliveira U."/>
            <person name="Santos F.R."/>
            <person name="Vidigal T.H.D.A."/>
            <person name="Brescovit A.D."/>
            <person name="Santos A.J."/>
        </authorList>
    </citation>
    <scope>NUCLEOTIDE SEQUENCE</scope>
    <source>
        <tissue evidence="1">Shoot tissue taken approximately 20 cm above the soil surface</tissue>
    </source>
</reference>
<sequence>MTLGSSHHLLVHAPSTENLSLFCQLLA</sequence>
<name>A0A0A9A9H0_ARUDO</name>
<dbReference type="AlphaFoldDB" id="A0A0A9A9H0"/>